<evidence type="ECO:0000313" key="4">
    <source>
        <dbReference type="Proteomes" id="UP000252680"/>
    </source>
</evidence>
<dbReference type="AlphaFoldDB" id="A0A365YQB8"/>
<dbReference type="GO" id="GO:0006313">
    <property type="term" value="P:DNA transposition"/>
    <property type="evidence" value="ECO:0007669"/>
    <property type="project" value="InterPro"/>
</dbReference>
<feature type="region of interest" description="Disordered" evidence="1">
    <location>
        <begin position="92"/>
        <end position="121"/>
    </location>
</feature>
<dbReference type="Proteomes" id="UP000252680">
    <property type="component" value="Unassembled WGS sequence"/>
</dbReference>
<dbReference type="OrthoDB" id="9798237at2"/>
<dbReference type="Pfam" id="PF01609">
    <property type="entry name" value="DDE_Tnp_1"/>
    <property type="match status" value="1"/>
</dbReference>
<feature type="domain" description="Transposase IS4-like" evidence="2">
    <location>
        <begin position="4"/>
        <end position="74"/>
    </location>
</feature>
<organism evidence="3 4">
    <name type="scientific">Novacetimonas cocois</name>
    <dbReference type="NCBI Taxonomy" id="1747507"/>
    <lineage>
        <taxon>Bacteria</taxon>
        <taxon>Pseudomonadati</taxon>
        <taxon>Pseudomonadota</taxon>
        <taxon>Alphaproteobacteria</taxon>
        <taxon>Acetobacterales</taxon>
        <taxon>Acetobacteraceae</taxon>
        <taxon>Novacetimonas</taxon>
    </lineage>
</organism>
<dbReference type="EMBL" id="QEXL01000026">
    <property type="protein sequence ID" value="RBM04940.1"/>
    <property type="molecule type" value="Genomic_DNA"/>
</dbReference>
<keyword evidence="4" id="KW-1185">Reference proteome</keyword>
<protein>
    <recommendedName>
        <fullName evidence="2">Transposase IS4-like domain-containing protein</fullName>
    </recommendedName>
</protein>
<dbReference type="GO" id="GO:0003677">
    <property type="term" value="F:DNA binding"/>
    <property type="evidence" value="ECO:0007669"/>
    <property type="project" value="InterPro"/>
</dbReference>
<proteinExistence type="predicted"/>
<dbReference type="InterPro" id="IPR002559">
    <property type="entry name" value="Transposase_11"/>
</dbReference>
<gene>
    <name evidence="3" type="ORF">NJLHNGOC_14510</name>
</gene>
<reference evidence="3 4" key="1">
    <citation type="submission" date="2018-05" db="EMBL/GenBank/DDBJ databases">
        <title>Komagataeibacter cocois sp. nov., for a novel cellulose- producing strain isolated from coconut milk.</title>
        <authorList>
            <person name="Liu L."/>
            <person name="Wang Y."/>
            <person name="Liu S."/>
            <person name="Bi J."/>
            <person name="Chen H."/>
            <person name="Deng J."/>
            <person name="Zhang C."/>
            <person name="Hu Q."/>
            <person name="Li C."/>
        </authorList>
    </citation>
    <scope>NUCLEOTIDE SEQUENCE [LARGE SCALE GENOMIC DNA]</scope>
    <source>
        <strain evidence="3 4">WE7</strain>
    </source>
</reference>
<accession>A0A365YQB8</accession>
<evidence type="ECO:0000256" key="1">
    <source>
        <dbReference type="SAM" id="MobiDB-lite"/>
    </source>
</evidence>
<evidence type="ECO:0000259" key="2">
    <source>
        <dbReference type="Pfam" id="PF01609"/>
    </source>
</evidence>
<name>A0A365YQB8_9PROT</name>
<dbReference type="GO" id="GO:0004803">
    <property type="term" value="F:transposase activity"/>
    <property type="evidence" value="ECO:0007669"/>
    <property type="project" value="InterPro"/>
</dbReference>
<comment type="caution">
    <text evidence="3">The sequence shown here is derived from an EMBL/GenBank/DDBJ whole genome shotgun (WGS) entry which is preliminary data.</text>
</comment>
<sequence>MVSKLHAVCDDVGRTIAMLLTEGQMSDHRCARIQLPVLPDVQYLTADKGYDSAYFREVLASRGIAPCIPSTKNAGNDCLTIGILMGSDTGSRTFSGNSRTGVVSQRVTTAAPTLSSQPSAS</sequence>
<evidence type="ECO:0000313" key="3">
    <source>
        <dbReference type="EMBL" id="RBM04940.1"/>
    </source>
</evidence>